<dbReference type="Proteomes" id="UP001139461">
    <property type="component" value="Unassembled WGS sequence"/>
</dbReference>
<name>A0A9X1U1S4_9FLAO</name>
<accession>A0A9X1U1S4</accession>
<dbReference type="AlphaFoldDB" id="A0A9X1U1S4"/>
<keyword evidence="3" id="KW-1185">Reference proteome</keyword>
<comment type="caution">
    <text evidence="2">The sequence shown here is derived from an EMBL/GenBank/DDBJ whole genome shotgun (WGS) entry which is preliminary data.</text>
</comment>
<dbReference type="InterPro" id="IPR008620">
    <property type="entry name" value="FixH"/>
</dbReference>
<dbReference type="Pfam" id="PF05751">
    <property type="entry name" value="FixH"/>
    <property type="match status" value="1"/>
</dbReference>
<sequence length="148" mass="17707">MKMNWGTGLAIWLVLFIAFILYFVIRISTEDKYDYDLVTEEYYQKEMIFQQEFDAEENSNSLDGKITGKRTTTGWMLTFPKHIDYTKIKGTVFLYRPSNKKLDFEIPLELKSKNLLIPDQRLIAGRWNTIIKWSYEGEDYLFKEKIVY</sequence>
<evidence type="ECO:0000313" key="3">
    <source>
        <dbReference type="Proteomes" id="UP001139461"/>
    </source>
</evidence>
<gene>
    <name evidence="2" type="ORF">K8089_09035</name>
</gene>
<reference evidence="2" key="1">
    <citation type="submission" date="2021-09" db="EMBL/GenBank/DDBJ databases">
        <title>Genome of Aequorivita sp. strain F47161.</title>
        <authorList>
            <person name="Wang Y."/>
        </authorList>
    </citation>
    <scope>NUCLEOTIDE SEQUENCE</scope>
    <source>
        <strain evidence="2">F47161</strain>
    </source>
</reference>
<organism evidence="2 3">
    <name type="scientific">Aequorivita vitellina</name>
    <dbReference type="NCBI Taxonomy" id="2874475"/>
    <lineage>
        <taxon>Bacteria</taxon>
        <taxon>Pseudomonadati</taxon>
        <taxon>Bacteroidota</taxon>
        <taxon>Flavobacteriia</taxon>
        <taxon>Flavobacteriales</taxon>
        <taxon>Flavobacteriaceae</taxon>
        <taxon>Aequorivita</taxon>
    </lineage>
</organism>
<keyword evidence="1" id="KW-0472">Membrane</keyword>
<dbReference type="EMBL" id="JAIRBA010000015">
    <property type="protein sequence ID" value="MCG2419165.1"/>
    <property type="molecule type" value="Genomic_DNA"/>
</dbReference>
<protein>
    <submittedName>
        <fullName evidence="2">FixH family protein</fullName>
    </submittedName>
</protein>
<dbReference type="RefSeq" id="WP_237602953.1">
    <property type="nucleotide sequence ID" value="NZ_JAIRBA010000015.1"/>
</dbReference>
<evidence type="ECO:0000256" key="1">
    <source>
        <dbReference type="SAM" id="Phobius"/>
    </source>
</evidence>
<keyword evidence="1" id="KW-0812">Transmembrane</keyword>
<proteinExistence type="predicted"/>
<feature type="transmembrane region" description="Helical" evidence="1">
    <location>
        <begin position="6"/>
        <end position="25"/>
    </location>
</feature>
<evidence type="ECO:0000313" key="2">
    <source>
        <dbReference type="EMBL" id="MCG2419165.1"/>
    </source>
</evidence>
<keyword evidence="1" id="KW-1133">Transmembrane helix</keyword>